<evidence type="ECO:0000256" key="8">
    <source>
        <dbReference type="SAM" id="Phobius"/>
    </source>
</evidence>
<dbReference type="eggNOG" id="COG4886">
    <property type="taxonomic scope" value="Bacteria"/>
</dbReference>
<evidence type="ECO:0000256" key="3">
    <source>
        <dbReference type="ARBA" id="ARBA00022729"/>
    </source>
</evidence>
<dbReference type="InterPro" id="IPR032675">
    <property type="entry name" value="LRR_dom_sf"/>
</dbReference>
<dbReference type="Proteomes" id="UP000001025">
    <property type="component" value="Chromosome"/>
</dbReference>
<dbReference type="HOGENOM" id="CLU_305410_0_0_0"/>
<dbReference type="OrthoDB" id="221449at2"/>
<organism evidence="9 10">
    <name type="scientific">Rhodopirellula baltica (strain DSM 10527 / NCIMB 13988 / SH1)</name>
    <dbReference type="NCBI Taxonomy" id="243090"/>
    <lineage>
        <taxon>Bacteria</taxon>
        <taxon>Pseudomonadati</taxon>
        <taxon>Planctomycetota</taxon>
        <taxon>Planctomycetia</taxon>
        <taxon>Pirellulales</taxon>
        <taxon>Pirellulaceae</taxon>
        <taxon>Rhodopirellula</taxon>
    </lineage>
</organism>
<keyword evidence="9" id="KW-0675">Receptor</keyword>
<keyword evidence="6" id="KW-0325">Glycoprotein</keyword>
<dbReference type="RefSeq" id="WP_011122743.1">
    <property type="nucleotide sequence ID" value="NC_005027.1"/>
</dbReference>
<sequence length="971" mass="110121">MLDSVSQYRRRTRLTAYAVAALIAVVAVLLNFPWRYTQISERWMGEPFTLVQRAPALEADQITRAGWPWRYQVLVDEGPDGNSKRSTSNVLAARSLANNAPQYWSGWALLADVAFASLLIGLTFWLWCWRGERIAVSETPERTRRKFDIAVASACFLLPAGLVFASNWTAKTQLAIIESSKSRGGYQFTFEAPRFLKKRIPAQLHPCFLRLRTLELYSPTENTLNSLIGIKTLRSVLITDGRLGTHTLDPLRNATELTSLTLNGSPVSNEICEDIRACKRLMFLSLDQCNLTSQMAAPINEMDKLQYVDLRRNPLKLDTISKPEWSTTCRSLLLSRPEPGETGHINLYQWPSLERLSIRSSIRIYNNATLKLTLTNLPSLTEIELDRSQKHSLHAKNLPRFRRILEPIDLMLLYGRNDQLHGLTRFESVDLQDVPNLRRLQCHAADLKELRLSDVGRLKEFYLGVYSYDSQGQITTNSKTVVGDEAWLQQIAKIPSLTKVDLASVHFRPESLEQLATLSYLKQLSIQKCGLKYSDLDWVLSLEKLQSLGIRDCRISAEWLQDCLAKLPRLRMVQADLSDLDQLTIAENLNLVSLDHFEVSKMNRLELRGLPRLRGSIQIRGEIKNVHLVDLPLLDELLVESPWPRKASLEGLTNLRYFGGGGPELNDDVIDQLLEFKQLDHIVLAYPNVSTDRLQALGQYRYLTGLEIPGCRVDDEVTSHWTKLLRLRVANFDDTQVSLPTFEWLHAIPSLRRLSIARVPLSPDSRRMVSTLYQLSSLNLSGCDFPAEDLQRLLAAGNLEALDLTGCELSESHLNTLANSQSLRRVVLKDCSLDPKQIANLLRVNPRLTLDLGVHDQTFFVNFAPPYHTRLIGCRVRKRAFSMPKVSTSDYLTSANSMNLDDSAFPYELSEEVIRDDDTPDVSLASNSSNDDDDEDQRQDVVVDLAEFRMQSERAFSTELFRAANELTAQK</sequence>
<evidence type="ECO:0000256" key="1">
    <source>
        <dbReference type="ARBA" id="ARBA00004370"/>
    </source>
</evidence>
<accession>Q7UF24</accession>
<dbReference type="InParanoid" id="Q7UF24"/>
<dbReference type="PANTHER" id="PTHR48063:SF84">
    <property type="entry name" value="LRR RECEPTOR-LIKE SERINE_THREONINE-PROTEIN KINASE FLS2"/>
    <property type="match status" value="1"/>
</dbReference>
<dbReference type="STRING" id="243090.RB10392"/>
<dbReference type="EnsemblBacteria" id="CAD78859">
    <property type="protein sequence ID" value="CAD78859"/>
    <property type="gene ID" value="RB10392"/>
</dbReference>
<proteinExistence type="predicted"/>
<keyword evidence="2 8" id="KW-0812">Transmembrane</keyword>
<dbReference type="AlphaFoldDB" id="Q7UF24"/>
<feature type="transmembrane region" description="Helical" evidence="8">
    <location>
        <begin position="104"/>
        <end position="128"/>
    </location>
</feature>
<gene>
    <name evidence="9" type="primary">upK</name>
    <name evidence="9" type="ordered locus">RB10392</name>
</gene>
<keyword evidence="10" id="KW-1185">Reference proteome</keyword>
<keyword evidence="9" id="KW-0418">Kinase</keyword>
<dbReference type="SUPFAM" id="SSF52058">
    <property type="entry name" value="L domain-like"/>
    <property type="match status" value="1"/>
</dbReference>
<feature type="transmembrane region" description="Helical" evidence="8">
    <location>
        <begin position="14"/>
        <end position="34"/>
    </location>
</feature>
<dbReference type="PANTHER" id="PTHR48063">
    <property type="entry name" value="LRR RECEPTOR-LIKE KINASE"/>
    <property type="match status" value="1"/>
</dbReference>
<evidence type="ECO:0000256" key="7">
    <source>
        <dbReference type="SAM" id="MobiDB-lite"/>
    </source>
</evidence>
<feature type="region of interest" description="Disordered" evidence="7">
    <location>
        <begin position="916"/>
        <end position="940"/>
    </location>
</feature>
<evidence type="ECO:0000256" key="6">
    <source>
        <dbReference type="ARBA" id="ARBA00023180"/>
    </source>
</evidence>
<dbReference type="GO" id="GO:0016020">
    <property type="term" value="C:membrane"/>
    <property type="evidence" value="ECO:0007669"/>
    <property type="project" value="UniProtKB-SubCell"/>
</dbReference>
<keyword evidence="9" id="KW-0808">Transferase</keyword>
<feature type="transmembrane region" description="Helical" evidence="8">
    <location>
        <begin position="149"/>
        <end position="170"/>
    </location>
</feature>
<evidence type="ECO:0000313" key="9">
    <source>
        <dbReference type="EMBL" id="CAD78859.1"/>
    </source>
</evidence>
<comment type="subcellular location">
    <subcellularLocation>
        <location evidence="1">Membrane</location>
    </subcellularLocation>
</comment>
<dbReference type="KEGG" id="rba:RB10392"/>
<evidence type="ECO:0000256" key="2">
    <source>
        <dbReference type="ARBA" id="ARBA00022692"/>
    </source>
</evidence>
<dbReference type="Gene3D" id="3.80.10.10">
    <property type="entry name" value="Ribonuclease Inhibitor"/>
    <property type="match status" value="3"/>
</dbReference>
<keyword evidence="5 8" id="KW-0472">Membrane</keyword>
<keyword evidence="4 8" id="KW-1133">Transmembrane helix</keyword>
<keyword evidence="3" id="KW-0732">Signal</keyword>
<dbReference type="PATRIC" id="fig|243090.15.peg.5026"/>
<dbReference type="GO" id="GO:0016301">
    <property type="term" value="F:kinase activity"/>
    <property type="evidence" value="ECO:0007669"/>
    <property type="project" value="UniProtKB-KW"/>
</dbReference>
<evidence type="ECO:0000256" key="5">
    <source>
        <dbReference type="ARBA" id="ARBA00023136"/>
    </source>
</evidence>
<reference evidence="9 10" key="1">
    <citation type="journal article" date="2003" name="Proc. Natl. Acad. Sci. U.S.A.">
        <title>Complete genome sequence of the marine planctomycete Pirellula sp. strain 1.</title>
        <authorList>
            <person name="Gloeckner F.O."/>
            <person name="Kube M."/>
            <person name="Bauer M."/>
            <person name="Teeling H."/>
            <person name="Lombardot T."/>
            <person name="Ludwig W."/>
            <person name="Gade D."/>
            <person name="Beck A."/>
            <person name="Borzym K."/>
            <person name="Heitmann K."/>
            <person name="Rabus R."/>
            <person name="Schlesner H."/>
            <person name="Amann R."/>
            <person name="Reinhardt R."/>
        </authorList>
    </citation>
    <scope>NUCLEOTIDE SEQUENCE [LARGE SCALE GENOMIC DNA]</scope>
    <source>
        <strain evidence="10">DSM 10527 / NCIMB 13988 / SH1</strain>
    </source>
</reference>
<evidence type="ECO:0000313" key="10">
    <source>
        <dbReference type="Proteomes" id="UP000001025"/>
    </source>
</evidence>
<evidence type="ECO:0000256" key="4">
    <source>
        <dbReference type="ARBA" id="ARBA00022989"/>
    </source>
</evidence>
<protein>
    <submittedName>
        <fullName evidence="9">Probable receptor protein kinase</fullName>
    </submittedName>
</protein>
<dbReference type="InterPro" id="IPR046956">
    <property type="entry name" value="RLP23-like"/>
</dbReference>
<dbReference type="EMBL" id="BX294151">
    <property type="protein sequence ID" value="CAD78859.1"/>
    <property type="molecule type" value="Genomic_DNA"/>
</dbReference>
<dbReference type="SUPFAM" id="SSF52047">
    <property type="entry name" value="RNI-like"/>
    <property type="match status" value="1"/>
</dbReference>
<name>Q7UF24_RHOBA</name>